<evidence type="ECO:0000313" key="9">
    <source>
        <dbReference type="Proteomes" id="UP000593567"/>
    </source>
</evidence>
<dbReference type="AlphaFoldDB" id="A0A7J7KSE7"/>
<dbReference type="GO" id="GO:0016818">
    <property type="term" value="F:hydrolase activity, acting on acid anhydrides, in phosphorus-containing anhydrides"/>
    <property type="evidence" value="ECO:0007669"/>
    <property type="project" value="InterPro"/>
</dbReference>
<dbReference type="OrthoDB" id="1695362at2759"/>
<comment type="similarity">
    <text evidence="3">Belongs to the Nudix hydrolase family.</text>
</comment>
<reference evidence="8" key="1">
    <citation type="submission" date="2020-06" db="EMBL/GenBank/DDBJ databases">
        <title>Draft genome of Bugula neritina, a colonial animal packing powerful symbionts and potential medicines.</title>
        <authorList>
            <person name="Rayko M."/>
        </authorList>
    </citation>
    <scope>NUCLEOTIDE SEQUENCE [LARGE SCALE GENOMIC DNA]</scope>
    <source>
        <strain evidence="8">Kwan_BN1</strain>
    </source>
</reference>
<keyword evidence="9" id="KW-1185">Reference proteome</keyword>
<name>A0A7J7KSE7_BUGNE</name>
<keyword evidence="7" id="KW-0464">Manganese</keyword>
<keyword evidence="5" id="KW-0378">Hydrolase</keyword>
<dbReference type="EMBL" id="VXIV02000077">
    <property type="protein sequence ID" value="KAF6041120.1"/>
    <property type="molecule type" value="Genomic_DNA"/>
</dbReference>
<evidence type="ECO:0000256" key="5">
    <source>
        <dbReference type="ARBA" id="ARBA00022801"/>
    </source>
</evidence>
<evidence type="ECO:0000256" key="3">
    <source>
        <dbReference type="ARBA" id="ARBA00005582"/>
    </source>
</evidence>
<comment type="cofactor">
    <cofactor evidence="2">
        <name>Mg(2+)</name>
        <dbReference type="ChEBI" id="CHEBI:18420"/>
    </cofactor>
</comment>
<dbReference type="PANTHER" id="PTHR12318">
    <property type="entry name" value="TESTOSTERONE-REGULATED PROTEIN RP2"/>
    <property type="match status" value="1"/>
</dbReference>
<organism evidence="8 9">
    <name type="scientific">Bugula neritina</name>
    <name type="common">Brown bryozoan</name>
    <name type="synonym">Sertularia neritina</name>
    <dbReference type="NCBI Taxonomy" id="10212"/>
    <lineage>
        <taxon>Eukaryota</taxon>
        <taxon>Metazoa</taxon>
        <taxon>Spiralia</taxon>
        <taxon>Lophotrochozoa</taxon>
        <taxon>Bryozoa</taxon>
        <taxon>Gymnolaemata</taxon>
        <taxon>Cheilostomatida</taxon>
        <taxon>Flustrina</taxon>
        <taxon>Buguloidea</taxon>
        <taxon>Bugulidae</taxon>
        <taxon>Bugula</taxon>
    </lineage>
</organism>
<evidence type="ECO:0000256" key="1">
    <source>
        <dbReference type="ARBA" id="ARBA00001936"/>
    </source>
</evidence>
<evidence type="ECO:0000256" key="6">
    <source>
        <dbReference type="ARBA" id="ARBA00022842"/>
    </source>
</evidence>
<evidence type="ECO:0000256" key="7">
    <source>
        <dbReference type="ARBA" id="ARBA00023211"/>
    </source>
</evidence>
<accession>A0A7J7KSE7</accession>
<comment type="caution">
    <text evidence="8">The sequence shown here is derived from an EMBL/GenBank/DDBJ whole genome shotgun (WGS) entry which is preliminary data.</text>
</comment>
<sequence>MVGKLRVAPPQLYELSRLLNFQSLDELRHYTKTRNRWGTERMFPVGIRCLDGAIRVLPGDSLYPEQPDLIGTAPPIDSCSKLTVDQCMMQYPHHHRIVLKSDSNRPTHSHEWKEIVKLLAVPSIEMRPSLQ</sequence>
<proteinExistence type="inferred from homology"/>
<dbReference type="GO" id="GO:0046872">
    <property type="term" value="F:metal ion binding"/>
    <property type="evidence" value="ECO:0007669"/>
    <property type="project" value="UniProtKB-KW"/>
</dbReference>
<keyword evidence="6" id="KW-0460">Magnesium</keyword>
<keyword evidence="4" id="KW-0479">Metal-binding</keyword>
<evidence type="ECO:0000256" key="2">
    <source>
        <dbReference type="ARBA" id="ARBA00001946"/>
    </source>
</evidence>
<dbReference type="PANTHER" id="PTHR12318:SF0">
    <property type="entry name" value="ACYL-COENZYME A DIPHOSPHATASE NUDT19"/>
    <property type="match status" value="1"/>
</dbReference>
<protein>
    <submittedName>
        <fullName evidence="8">NUDT19</fullName>
    </submittedName>
</protein>
<gene>
    <name evidence="8" type="ORF">EB796_000574</name>
</gene>
<dbReference type="InterPro" id="IPR039121">
    <property type="entry name" value="NUDT19"/>
</dbReference>
<evidence type="ECO:0000256" key="4">
    <source>
        <dbReference type="ARBA" id="ARBA00022723"/>
    </source>
</evidence>
<dbReference type="Proteomes" id="UP000593567">
    <property type="component" value="Unassembled WGS sequence"/>
</dbReference>
<evidence type="ECO:0000313" key="8">
    <source>
        <dbReference type="EMBL" id="KAF6041120.1"/>
    </source>
</evidence>
<comment type="cofactor">
    <cofactor evidence="1">
        <name>Mn(2+)</name>
        <dbReference type="ChEBI" id="CHEBI:29035"/>
    </cofactor>
</comment>
<dbReference type="GO" id="GO:0005739">
    <property type="term" value="C:mitochondrion"/>
    <property type="evidence" value="ECO:0007669"/>
    <property type="project" value="TreeGrafter"/>
</dbReference>